<dbReference type="Pfam" id="PF13155">
    <property type="entry name" value="Toprim_2"/>
    <property type="match status" value="1"/>
</dbReference>
<comment type="caution">
    <text evidence="5">The sequence shown here is derived from an EMBL/GenBank/DDBJ whole genome shotgun (WGS) entry which is preliminary data.</text>
</comment>
<dbReference type="InterPro" id="IPR002694">
    <property type="entry name" value="Znf_CHC2"/>
</dbReference>
<keyword evidence="3" id="KW-0862">Zinc</keyword>
<feature type="domain" description="Zinc finger CHC2-type" evidence="4">
    <location>
        <begin position="17"/>
        <end position="60"/>
    </location>
</feature>
<dbReference type="AlphaFoldDB" id="A0A0F9QL45"/>
<dbReference type="GO" id="GO:0003899">
    <property type="term" value="F:DNA-directed RNA polymerase activity"/>
    <property type="evidence" value="ECO:0007669"/>
    <property type="project" value="InterPro"/>
</dbReference>
<dbReference type="CDD" id="cd01029">
    <property type="entry name" value="TOPRIM_primases"/>
    <property type="match status" value="1"/>
</dbReference>
<dbReference type="Gene3D" id="3.40.1360.10">
    <property type="match status" value="1"/>
</dbReference>
<dbReference type="EMBL" id="LAZR01003882">
    <property type="protein sequence ID" value="KKN13816.1"/>
    <property type="molecule type" value="Genomic_DNA"/>
</dbReference>
<evidence type="ECO:0000256" key="2">
    <source>
        <dbReference type="ARBA" id="ARBA00022771"/>
    </source>
</evidence>
<dbReference type="Gene3D" id="3.90.580.10">
    <property type="entry name" value="Zinc finger, CHC2-type domain"/>
    <property type="match status" value="1"/>
</dbReference>
<evidence type="ECO:0000313" key="5">
    <source>
        <dbReference type="EMBL" id="KKN13816.1"/>
    </source>
</evidence>
<dbReference type="GO" id="GO:0008270">
    <property type="term" value="F:zinc ion binding"/>
    <property type="evidence" value="ECO:0007669"/>
    <property type="project" value="UniProtKB-KW"/>
</dbReference>
<dbReference type="InterPro" id="IPR036977">
    <property type="entry name" value="DNA_primase_Znf_CHC2"/>
</dbReference>
<name>A0A0F9QL45_9ZZZZ</name>
<organism evidence="5">
    <name type="scientific">marine sediment metagenome</name>
    <dbReference type="NCBI Taxonomy" id="412755"/>
    <lineage>
        <taxon>unclassified sequences</taxon>
        <taxon>metagenomes</taxon>
        <taxon>ecological metagenomes</taxon>
    </lineage>
</organism>
<evidence type="ECO:0000256" key="3">
    <source>
        <dbReference type="ARBA" id="ARBA00022833"/>
    </source>
</evidence>
<sequence>MKEASFIKRLDELDIKHSPSGLNVMIDCPFHEDTNSHMGVHFEKNKFHCFSCGAFGSSLTRLFDALFEGKKEDVYVEEEEVDEDDQIRRLREKLGNVGKKKKLMIKVLINFDLDDFKFPYAANKEYGDYLQERRITPLSAGRWDIRCGEWRGASRIIIPMYDEYKRLIAVYGRSIIDDKVLRIRKSKGADVGKILFGLEHLKNRKVGVLVEGEFDAIYLQQYGIPAISIGTKRPTKIQIMKMAKKFRKVYLSLDGEVSMRECSEIAWLIKDHLPVEIRYLPLDKDPNDLIEDEVKEIYKGLY</sequence>
<dbReference type="GO" id="GO:0005737">
    <property type="term" value="C:cytoplasm"/>
    <property type="evidence" value="ECO:0007669"/>
    <property type="project" value="TreeGrafter"/>
</dbReference>
<keyword evidence="2" id="KW-0863">Zinc-finger</keyword>
<dbReference type="SUPFAM" id="SSF56731">
    <property type="entry name" value="DNA primase core"/>
    <property type="match status" value="1"/>
</dbReference>
<dbReference type="InterPro" id="IPR050219">
    <property type="entry name" value="DnaG_primase"/>
</dbReference>
<dbReference type="InterPro" id="IPR034154">
    <property type="entry name" value="TOPRIM_DnaG/twinkle"/>
</dbReference>
<dbReference type="SUPFAM" id="SSF57783">
    <property type="entry name" value="Zinc beta-ribbon"/>
    <property type="match status" value="1"/>
</dbReference>
<accession>A0A0F9QL45</accession>
<dbReference type="GO" id="GO:0003677">
    <property type="term" value="F:DNA binding"/>
    <property type="evidence" value="ECO:0007669"/>
    <property type="project" value="InterPro"/>
</dbReference>
<evidence type="ECO:0000259" key="4">
    <source>
        <dbReference type="Pfam" id="PF01807"/>
    </source>
</evidence>
<gene>
    <name evidence="5" type="ORF">LCGC14_1002640</name>
</gene>
<reference evidence="5" key="1">
    <citation type="journal article" date="2015" name="Nature">
        <title>Complex archaea that bridge the gap between prokaryotes and eukaryotes.</title>
        <authorList>
            <person name="Spang A."/>
            <person name="Saw J.H."/>
            <person name="Jorgensen S.L."/>
            <person name="Zaremba-Niedzwiedzka K."/>
            <person name="Martijn J."/>
            <person name="Lind A.E."/>
            <person name="van Eijk R."/>
            <person name="Schleper C."/>
            <person name="Guy L."/>
            <person name="Ettema T.J."/>
        </authorList>
    </citation>
    <scope>NUCLEOTIDE SEQUENCE</scope>
</reference>
<dbReference type="Pfam" id="PF01807">
    <property type="entry name" value="Zn_ribbon_DnaG"/>
    <property type="match status" value="1"/>
</dbReference>
<dbReference type="PANTHER" id="PTHR30313">
    <property type="entry name" value="DNA PRIMASE"/>
    <property type="match status" value="1"/>
</dbReference>
<evidence type="ECO:0000256" key="1">
    <source>
        <dbReference type="ARBA" id="ARBA00022723"/>
    </source>
</evidence>
<dbReference type="PANTHER" id="PTHR30313:SF2">
    <property type="entry name" value="DNA PRIMASE"/>
    <property type="match status" value="1"/>
</dbReference>
<keyword evidence="1" id="KW-0479">Metal-binding</keyword>
<protein>
    <recommendedName>
        <fullName evidence="4">Zinc finger CHC2-type domain-containing protein</fullName>
    </recommendedName>
</protein>
<proteinExistence type="predicted"/>
<dbReference type="GO" id="GO:0006269">
    <property type="term" value="P:DNA replication, synthesis of primer"/>
    <property type="evidence" value="ECO:0007669"/>
    <property type="project" value="TreeGrafter"/>
</dbReference>